<feature type="non-terminal residue" evidence="3">
    <location>
        <position position="1"/>
    </location>
</feature>
<evidence type="ECO:0000259" key="2">
    <source>
        <dbReference type="Pfam" id="PF10440"/>
    </source>
</evidence>
<feature type="compositionally biased region" description="Acidic residues" evidence="1">
    <location>
        <begin position="147"/>
        <end position="163"/>
    </location>
</feature>
<dbReference type="PANTHER" id="PTHR34271:SF1">
    <property type="entry name" value="NUCLEOLAR HISTONE METHYLTRANSFERASE-RELATED PROTEIN"/>
    <property type="match status" value="1"/>
</dbReference>
<evidence type="ECO:0000256" key="1">
    <source>
        <dbReference type="SAM" id="MobiDB-lite"/>
    </source>
</evidence>
<feature type="domain" description="WIYLD" evidence="2">
    <location>
        <begin position="16"/>
        <end position="76"/>
    </location>
</feature>
<name>R0I4C8_9BRAS</name>
<dbReference type="STRING" id="81985.R0I4C8"/>
<dbReference type="OrthoDB" id="1898570at2759"/>
<protein>
    <recommendedName>
        <fullName evidence="2">WIYLD domain-containing protein</fullName>
    </recommendedName>
</protein>
<dbReference type="Gene3D" id="1.10.8.850">
    <property type="entry name" value="Histone-lysine N methyltransferase , C-terminal domain-like"/>
    <property type="match status" value="1"/>
</dbReference>
<dbReference type="EMBL" id="KB870805">
    <property type="protein sequence ID" value="EOA37119.1"/>
    <property type="molecule type" value="Genomic_DNA"/>
</dbReference>
<keyword evidence="4" id="KW-1185">Reference proteome</keyword>
<dbReference type="AlphaFoldDB" id="R0I4C8"/>
<sequence length="192" mass="22092">KPKRRQKMAPRGRKKQIGLRREDAARDRMKEYGFDKRVISASIKHVLEVYGEDQWFLIEDGNYAALLSICLEKQEEQGKQMVAEEREEMGLIKQEEEEEKEADALLITNKAIMDSSTPAFQFAEASVDYAHHSGGDAQSSHCGWLSSEEETDPDKESDGDGDEMIQLTPEPLCEELEELLREVYRQKKMKHN</sequence>
<feature type="region of interest" description="Disordered" evidence="1">
    <location>
        <begin position="1"/>
        <end position="22"/>
    </location>
</feature>
<gene>
    <name evidence="3" type="ORF">CARUB_v10010362mg</name>
</gene>
<dbReference type="InterPro" id="IPR043017">
    <property type="entry name" value="WIYLD_dom_sf"/>
</dbReference>
<dbReference type="InterPro" id="IPR018848">
    <property type="entry name" value="WIYLD_domain"/>
</dbReference>
<feature type="compositionally biased region" description="Basic residues" evidence="1">
    <location>
        <begin position="1"/>
        <end position="18"/>
    </location>
</feature>
<feature type="region of interest" description="Disordered" evidence="1">
    <location>
        <begin position="132"/>
        <end position="171"/>
    </location>
</feature>
<dbReference type="PANTHER" id="PTHR34271">
    <property type="entry name" value="NUCLEOLAR HISTONE METHYLTRANSFERASE-RELATED PROTEIN"/>
    <property type="match status" value="1"/>
</dbReference>
<dbReference type="Proteomes" id="UP000029121">
    <property type="component" value="Unassembled WGS sequence"/>
</dbReference>
<dbReference type="Pfam" id="PF10440">
    <property type="entry name" value="WIYLD"/>
    <property type="match status" value="1"/>
</dbReference>
<evidence type="ECO:0000313" key="3">
    <source>
        <dbReference type="EMBL" id="EOA37119.1"/>
    </source>
</evidence>
<accession>R0I4C8</accession>
<reference evidence="4" key="1">
    <citation type="journal article" date="2013" name="Nat. Genet.">
        <title>The Capsella rubella genome and the genomic consequences of rapid mating system evolution.</title>
        <authorList>
            <person name="Slotte T."/>
            <person name="Hazzouri K.M."/>
            <person name="Agren J.A."/>
            <person name="Koenig D."/>
            <person name="Maumus F."/>
            <person name="Guo Y.L."/>
            <person name="Steige K."/>
            <person name="Platts A.E."/>
            <person name="Escobar J.S."/>
            <person name="Newman L.K."/>
            <person name="Wang W."/>
            <person name="Mandakova T."/>
            <person name="Vello E."/>
            <person name="Smith L.M."/>
            <person name="Henz S.R."/>
            <person name="Steffen J."/>
            <person name="Takuno S."/>
            <person name="Brandvain Y."/>
            <person name="Coop G."/>
            <person name="Andolfatto P."/>
            <person name="Hu T.T."/>
            <person name="Blanchette M."/>
            <person name="Clark R.M."/>
            <person name="Quesneville H."/>
            <person name="Nordborg M."/>
            <person name="Gaut B.S."/>
            <person name="Lysak M.A."/>
            <person name="Jenkins J."/>
            <person name="Grimwood J."/>
            <person name="Chapman J."/>
            <person name="Prochnik S."/>
            <person name="Shu S."/>
            <person name="Rokhsar D."/>
            <person name="Schmutz J."/>
            <person name="Weigel D."/>
            <person name="Wright S.I."/>
        </authorList>
    </citation>
    <scope>NUCLEOTIDE SEQUENCE [LARGE SCALE GENOMIC DNA]</scope>
    <source>
        <strain evidence="4">cv. Monte Gargano</strain>
    </source>
</reference>
<evidence type="ECO:0000313" key="4">
    <source>
        <dbReference type="Proteomes" id="UP000029121"/>
    </source>
</evidence>
<organism evidence="3 4">
    <name type="scientific">Capsella rubella</name>
    <dbReference type="NCBI Taxonomy" id="81985"/>
    <lineage>
        <taxon>Eukaryota</taxon>
        <taxon>Viridiplantae</taxon>
        <taxon>Streptophyta</taxon>
        <taxon>Embryophyta</taxon>
        <taxon>Tracheophyta</taxon>
        <taxon>Spermatophyta</taxon>
        <taxon>Magnoliopsida</taxon>
        <taxon>eudicotyledons</taxon>
        <taxon>Gunneridae</taxon>
        <taxon>Pentapetalae</taxon>
        <taxon>rosids</taxon>
        <taxon>malvids</taxon>
        <taxon>Brassicales</taxon>
        <taxon>Brassicaceae</taxon>
        <taxon>Camelineae</taxon>
        <taxon>Capsella</taxon>
    </lineage>
</organism>
<dbReference type="KEGG" id="crb:17897145"/>
<proteinExistence type="predicted"/>